<dbReference type="AlphaFoldDB" id="A0A834SPJ6"/>
<comment type="caution">
    <text evidence="1">The sequence shown here is derived from an EMBL/GenBank/DDBJ whole genome shotgun (WGS) entry which is preliminary data.</text>
</comment>
<evidence type="ECO:0000313" key="2">
    <source>
        <dbReference type="Proteomes" id="UP000634136"/>
    </source>
</evidence>
<organism evidence="1 2">
    <name type="scientific">Senna tora</name>
    <dbReference type="NCBI Taxonomy" id="362788"/>
    <lineage>
        <taxon>Eukaryota</taxon>
        <taxon>Viridiplantae</taxon>
        <taxon>Streptophyta</taxon>
        <taxon>Embryophyta</taxon>
        <taxon>Tracheophyta</taxon>
        <taxon>Spermatophyta</taxon>
        <taxon>Magnoliopsida</taxon>
        <taxon>eudicotyledons</taxon>
        <taxon>Gunneridae</taxon>
        <taxon>Pentapetalae</taxon>
        <taxon>rosids</taxon>
        <taxon>fabids</taxon>
        <taxon>Fabales</taxon>
        <taxon>Fabaceae</taxon>
        <taxon>Caesalpinioideae</taxon>
        <taxon>Cassia clade</taxon>
        <taxon>Senna</taxon>
    </lineage>
</organism>
<gene>
    <name evidence="1" type="ORF">G2W53_035043</name>
</gene>
<evidence type="ECO:0000313" key="1">
    <source>
        <dbReference type="EMBL" id="KAF7808300.1"/>
    </source>
</evidence>
<name>A0A834SPJ6_9FABA</name>
<dbReference type="Proteomes" id="UP000634136">
    <property type="component" value="Unassembled WGS sequence"/>
</dbReference>
<proteinExistence type="predicted"/>
<keyword evidence="2" id="KW-1185">Reference proteome</keyword>
<protein>
    <recommendedName>
        <fullName evidence="3">Endonuclease/exonuclease/phosphatase domain-containing protein</fullName>
    </recommendedName>
</protein>
<sequence length="271" mass="30292">MGHMLHLDLNYRHGQTDISCDYVLNFQTITVGAEPVAHPPTPRHPLLVPFGYPRDPAGFQVLIWNVYDISLGFNRSLVRGLIVALNPDVMILTETWTRDLESFVPFMDSFDFGSNVLRRSVSGASARGGVWVLYRKGMVTDLFRYRHLEMSIGHMTSPRHLSVFAHILKGVVPPLVRFVQADEYIRVFHFRNGGGRFCFFIRAPRDRVLSLEVNVVPPSVLRGPNPSSYDYVLRVQTYPLGGSASRSFPPAGSLAFVPLSVPVPISSIGVL</sequence>
<dbReference type="SUPFAM" id="SSF56219">
    <property type="entry name" value="DNase I-like"/>
    <property type="match status" value="1"/>
</dbReference>
<dbReference type="EMBL" id="JAAIUW010000011">
    <property type="protein sequence ID" value="KAF7808300.1"/>
    <property type="molecule type" value="Genomic_DNA"/>
</dbReference>
<reference evidence="1" key="1">
    <citation type="submission" date="2020-09" db="EMBL/GenBank/DDBJ databases">
        <title>Genome-Enabled Discovery of Anthraquinone Biosynthesis in Senna tora.</title>
        <authorList>
            <person name="Kang S.-H."/>
            <person name="Pandey R.P."/>
            <person name="Lee C.-M."/>
            <person name="Sim J.-S."/>
            <person name="Jeong J.-T."/>
            <person name="Choi B.-S."/>
            <person name="Jung M."/>
            <person name="Ginzburg D."/>
            <person name="Zhao K."/>
            <person name="Won S.Y."/>
            <person name="Oh T.-J."/>
            <person name="Yu Y."/>
            <person name="Kim N.-H."/>
            <person name="Lee O.R."/>
            <person name="Lee T.-H."/>
            <person name="Bashyal P."/>
            <person name="Kim T.-S."/>
            <person name="Lee W.-H."/>
            <person name="Kawkins C."/>
            <person name="Kim C.-K."/>
            <person name="Kim J.S."/>
            <person name="Ahn B.O."/>
            <person name="Rhee S.Y."/>
            <person name="Sohng J.K."/>
        </authorList>
    </citation>
    <scope>NUCLEOTIDE SEQUENCE</scope>
    <source>
        <tissue evidence="1">Leaf</tissue>
    </source>
</reference>
<dbReference type="InterPro" id="IPR036691">
    <property type="entry name" value="Endo/exonu/phosph_ase_sf"/>
</dbReference>
<evidence type="ECO:0008006" key="3">
    <source>
        <dbReference type="Google" id="ProtNLM"/>
    </source>
</evidence>
<accession>A0A834SPJ6</accession>